<dbReference type="InterPro" id="IPR058582">
    <property type="entry name" value="KH_NusA_2nd"/>
</dbReference>
<keyword evidence="2 7" id="KW-0963">Cytoplasm</keyword>
<dbReference type="STRING" id="714943.Mucpa_4158"/>
<organism evidence="9 10">
    <name type="scientific">Mucilaginibacter paludis DSM 18603</name>
    <dbReference type="NCBI Taxonomy" id="714943"/>
    <lineage>
        <taxon>Bacteria</taxon>
        <taxon>Pseudomonadati</taxon>
        <taxon>Bacteroidota</taxon>
        <taxon>Sphingobacteriia</taxon>
        <taxon>Sphingobacteriales</taxon>
        <taxon>Sphingobacteriaceae</taxon>
        <taxon>Mucilaginibacter</taxon>
    </lineage>
</organism>
<reference evidence="9" key="1">
    <citation type="submission" date="2011-09" db="EMBL/GenBank/DDBJ databases">
        <title>The permanent draft genome of Mucilaginibacter paludis DSM 18603.</title>
        <authorList>
            <consortium name="US DOE Joint Genome Institute (JGI-PGF)"/>
            <person name="Lucas S."/>
            <person name="Han J."/>
            <person name="Lapidus A."/>
            <person name="Bruce D."/>
            <person name="Goodwin L."/>
            <person name="Pitluck S."/>
            <person name="Peters L."/>
            <person name="Kyrpides N."/>
            <person name="Mavromatis K."/>
            <person name="Ivanova N."/>
            <person name="Mikhailova N."/>
            <person name="Held B."/>
            <person name="Detter J.C."/>
            <person name="Tapia R."/>
            <person name="Han C."/>
            <person name="Land M."/>
            <person name="Hauser L."/>
            <person name="Markowitz V."/>
            <person name="Cheng J.-F."/>
            <person name="Hugenholtz P."/>
            <person name="Woyke T."/>
            <person name="Wu D."/>
            <person name="Tindall B."/>
            <person name="Brambilla E."/>
            <person name="Klenk H.-P."/>
            <person name="Eisen J.A."/>
        </authorList>
    </citation>
    <scope>NUCLEOTIDE SEQUENCE [LARGE SCALE GENOMIC DNA]</scope>
    <source>
        <strain evidence="9">DSM 18603</strain>
    </source>
</reference>
<dbReference type="HAMAP" id="MF_00945_B">
    <property type="entry name" value="NusA_B"/>
    <property type="match status" value="1"/>
</dbReference>
<dbReference type="EMBL" id="CM001403">
    <property type="protein sequence ID" value="EHQ28249.1"/>
    <property type="molecule type" value="Genomic_DNA"/>
</dbReference>
<keyword evidence="10" id="KW-1185">Reference proteome</keyword>
<dbReference type="eggNOG" id="COG0195">
    <property type="taxonomic scope" value="Bacteria"/>
</dbReference>
<dbReference type="GO" id="GO:0003723">
    <property type="term" value="F:RNA binding"/>
    <property type="evidence" value="ECO:0007669"/>
    <property type="project" value="UniProtKB-UniRule"/>
</dbReference>
<dbReference type="PROSITE" id="PS50084">
    <property type="entry name" value="KH_TYPE_1"/>
    <property type="match status" value="1"/>
</dbReference>
<gene>
    <name evidence="7" type="primary">nusA</name>
    <name evidence="9" type="ORF">Mucpa_4158</name>
</gene>
<evidence type="ECO:0000256" key="4">
    <source>
        <dbReference type="ARBA" id="ARBA00022884"/>
    </source>
</evidence>
<sequence length="411" mass="46844">MSNINLIDSFQEFKDFKNIDRPTMMSVLEDVFRSMIRKKYGTDENCDVIVNTDNGDLEIWRTRVVMEDGFSEDDDLEIELAEAKLLDPDLEVGDEHIELITLESFGRRAILAARQTLVSKILELEKDEIYKKYKDRVGEIITGEVYQVWKKETLVLDDEGNELLLPKSEQIPADYFKKGDSVRAVVHKVDMMNTNPKIIISRTAPEFLQRLFELEVPEIFDGLITIKKIVREPGERAKVAVESYDDRIDPVGACVGMKGSRIHGIVRELKNENIDVINFTNNVQLYIQRALSPAKITSIKLDDDKKTAAVYLKPDQVSLAIGRGGHNIKLAGKLTGYEIDVYREADEHEEDVDIEEFSDEIEGWILDEFKRIGLDTAKSVLALSVGELVKRTDLEEETVKDVLSILQAEFE</sequence>
<dbReference type="InterPro" id="IPR010213">
    <property type="entry name" value="TF_NusA"/>
</dbReference>
<dbReference type="SUPFAM" id="SSF69705">
    <property type="entry name" value="Transcription factor NusA, N-terminal domain"/>
    <property type="match status" value="1"/>
</dbReference>
<accession>H1Y2S0</accession>
<dbReference type="Pfam" id="PF00575">
    <property type="entry name" value="S1"/>
    <property type="match status" value="1"/>
</dbReference>
<dbReference type="PANTHER" id="PTHR22648:SF0">
    <property type="entry name" value="TRANSCRIPTION TERMINATION_ANTITERMINATION PROTEIN NUSA"/>
    <property type="match status" value="1"/>
</dbReference>
<keyword evidence="5 7" id="KW-0805">Transcription regulation</keyword>
<dbReference type="PANTHER" id="PTHR22648">
    <property type="entry name" value="TRANSCRIPTION TERMINATION FACTOR NUSA"/>
    <property type="match status" value="1"/>
</dbReference>
<dbReference type="InterPro" id="IPR015946">
    <property type="entry name" value="KH_dom-like_a/b"/>
</dbReference>
<evidence type="ECO:0000256" key="6">
    <source>
        <dbReference type="ARBA" id="ARBA00023163"/>
    </source>
</evidence>
<evidence type="ECO:0000256" key="3">
    <source>
        <dbReference type="ARBA" id="ARBA00022814"/>
    </source>
</evidence>
<evidence type="ECO:0000259" key="8">
    <source>
        <dbReference type="PROSITE" id="PS50126"/>
    </source>
</evidence>
<dbReference type="FunFam" id="3.30.300.20:FF:000002">
    <property type="entry name" value="Transcription termination/antitermination protein NusA"/>
    <property type="match status" value="1"/>
</dbReference>
<evidence type="ECO:0000256" key="7">
    <source>
        <dbReference type="HAMAP-Rule" id="MF_00945"/>
    </source>
</evidence>
<comment type="subcellular location">
    <subcellularLocation>
        <location evidence="7">Cytoplasm</location>
    </subcellularLocation>
</comment>
<feature type="domain" description="S1 motif" evidence="8">
    <location>
        <begin position="138"/>
        <end position="203"/>
    </location>
</feature>
<dbReference type="SUPFAM" id="SSF50249">
    <property type="entry name" value="Nucleic acid-binding proteins"/>
    <property type="match status" value="1"/>
</dbReference>
<keyword evidence="4 7" id="KW-0694">RNA-binding</keyword>
<evidence type="ECO:0000256" key="2">
    <source>
        <dbReference type="ARBA" id="ARBA00022490"/>
    </source>
</evidence>
<name>H1Y2S0_9SPHI</name>
<evidence type="ECO:0000313" key="10">
    <source>
        <dbReference type="Proteomes" id="UP000002774"/>
    </source>
</evidence>
<dbReference type="InterPro" id="IPR012340">
    <property type="entry name" value="NA-bd_OB-fold"/>
</dbReference>
<dbReference type="PROSITE" id="PS50126">
    <property type="entry name" value="S1"/>
    <property type="match status" value="1"/>
</dbReference>
<dbReference type="Proteomes" id="UP000002774">
    <property type="component" value="Chromosome"/>
</dbReference>
<dbReference type="Gene3D" id="3.30.300.20">
    <property type="match status" value="2"/>
</dbReference>
<dbReference type="InterPro" id="IPR030842">
    <property type="entry name" value="TF_NusA_bacterial"/>
</dbReference>
<dbReference type="GO" id="GO:0005829">
    <property type="term" value="C:cytosol"/>
    <property type="evidence" value="ECO:0007669"/>
    <property type="project" value="TreeGrafter"/>
</dbReference>
<dbReference type="Gene3D" id="2.40.50.140">
    <property type="entry name" value="Nucleic acid-binding proteins"/>
    <property type="match status" value="1"/>
</dbReference>
<protein>
    <recommendedName>
        <fullName evidence="7">Transcription termination/antitermination protein NusA</fullName>
    </recommendedName>
</protein>
<dbReference type="Pfam" id="PF26594">
    <property type="entry name" value="KH_NusA_2nd"/>
    <property type="match status" value="1"/>
</dbReference>
<dbReference type="CDD" id="cd22529">
    <property type="entry name" value="KH-II_NusA_rpt2"/>
    <property type="match status" value="1"/>
</dbReference>
<comment type="similarity">
    <text evidence="7">Belongs to the NusA family.</text>
</comment>
<dbReference type="GO" id="GO:0006353">
    <property type="term" value="P:DNA-templated transcription termination"/>
    <property type="evidence" value="ECO:0007669"/>
    <property type="project" value="UniProtKB-UniRule"/>
</dbReference>
<dbReference type="NCBIfam" id="TIGR01953">
    <property type="entry name" value="NusA"/>
    <property type="match status" value="1"/>
</dbReference>
<dbReference type="HOGENOM" id="CLU_029242_2_6_10"/>
<dbReference type="CDD" id="cd02134">
    <property type="entry name" value="KH-II_NusA_rpt1"/>
    <property type="match status" value="1"/>
</dbReference>
<dbReference type="RefSeq" id="WP_008509000.1">
    <property type="nucleotide sequence ID" value="NZ_CM001403.1"/>
</dbReference>
<comment type="function">
    <text evidence="7">Participates in both transcription termination and antitermination.</text>
</comment>
<dbReference type="GO" id="GO:0031564">
    <property type="term" value="P:transcription antitermination"/>
    <property type="evidence" value="ECO:0007669"/>
    <property type="project" value="UniProtKB-UniRule"/>
</dbReference>
<dbReference type="OrthoDB" id="9807233at2"/>
<dbReference type="Pfam" id="PF08529">
    <property type="entry name" value="NusA_N"/>
    <property type="match status" value="1"/>
</dbReference>
<evidence type="ECO:0000313" key="9">
    <source>
        <dbReference type="EMBL" id="EHQ28249.1"/>
    </source>
</evidence>
<dbReference type="CDD" id="cd04455">
    <property type="entry name" value="S1_NusA"/>
    <property type="match status" value="1"/>
</dbReference>
<dbReference type="AlphaFoldDB" id="H1Y2S0"/>
<keyword evidence="1 7" id="KW-0806">Transcription termination</keyword>
<keyword evidence="6 7" id="KW-0804">Transcription</keyword>
<dbReference type="SMART" id="SM00316">
    <property type="entry name" value="S1"/>
    <property type="match status" value="1"/>
</dbReference>
<dbReference type="SUPFAM" id="SSF54814">
    <property type="entry name" value="Prokaryotic type KH domain (KH-domain type II)"/>
    <property type="match status" value="2"/>
</dbReference>
<dbReference type="InterPro" id="IPR003029">
    <property type="entry name" value="S1_domain"/>
</dbReference>
<dbReference type="InterPro" id="IPR009019">
    <property type="entry name" value="KH_sf_prok-type"/>
</dbReference>
<dbReference type="InterPro" id="IPR036555">
    <property type="entry name" value="NusA_N_sf"/>
</dbReference>
<evidence type="ECO:0000256" key="1">
    <source>
        <dbReference type="ARBA" id="ARBA00022472"/>
    </source>
</evidence>
<dbReference type="InterPro" id="IPR013735">
    <property type="entry name" value="TF_NusA_N"/>
</dbReference>
<proteinExistence type="inferred from homology"/>
<evidence type="ECO:0000256" key="5">
    <source>
        <dbReference type="ARBA" id="ARBA00023015"/>
    </source>
</evidence>
<dbReference type="GO" id="GO:0003700">
    <property type="term" value="F:DNA-binding transcription factor activity"/>
    <property type="evidence" value="ECO:0007669"/>
    <property type="project" value="InterPro"/>
</dbReference>
<dbReference type="Pfam" id="PF13184">
    <property type="entry name" value="KH_NusA_1st"/>
    <property type="match status" value="1"/>
</dbReference>
<dbReference type="InterPro" id="IPR025249">
    <property type="entry name" value="TF_NusA_KH_1st"/>
</dbReference>
<comment type="subunit">
    <text evidence="7">Monomer. Binds directly to the core enzyme of the DNA-dependent RNA polymerase and to nascent RNA.</text>
</comment>
<keyword evidence="3 7" id="KW-0889">Transcription antitermination</keyword>
<dbReference type="Gene3D" id="3.30.1480.10">
    <property type="entry name" value="NusA, N-terminal domain"/>
    <property type="match status" value="1"/>
</dbReference>